<keyword evidence="2" id="KW-1185">Reference proteome</keyword>
<dbReference type="AlphaFoldDB" id="A0A8C0AJB4"/>
<dbReference type="Ensembl" id="ENSBGRT00000041961.1">
    <property type="protein sequence ID" value="ENSBGRP00000036265.1"/>
    <property type="gene ID" value="ENSBGRG00000022731.1"/>
</dbReference>
<reference evidence="1" key="2">
    <citation type="submission" date="2025-08" db="UniProtKB">
        <authorList>
            <consortium name="Ensembl"/>
        </authorList>
    </citation>
    <scope>IDENTIFICATION</scope>
</reference>
<reference evidence="1" key="1">
    <citation type="submission" date="2019-05" db="EMBL/GenBank/DDBJ databases">
        <authorList>
            <person name="Zhang S."/>
            <person name="Liu J."/>
        </authorList>
    </citation>
    <scope>NUCLEOTIDE SEQUENCE [LARGE SCALE GENOMIC DNA]</scope>
</reference>
<reference evidence="1" key="3">
    <citation type="submission" date="2025-09" db="UniProtKB">
        <authorList>
            <consortium name="Ensembl"/>
        </authorList>
    </citation>
    <scope>IDENTIFICATION</scope>
</reference>
<evidence type="ECO:0000313" key="2">
    <source>
        <dbReference type="Proteomes" id="UP000694520"/>
    </source>
</evidence>
<sequence length="86" mass="9729">MVGHLVNLSILTHFLPQSDCPSSRTSLWFLIPRWPCLGNLERVKEALLFSTILWNSPGSENSRGTTANKLFKLTTAFQAQNITLWL</sequence>
<proteinExistence type="predicted"/>
<organism evidence="1 2">
    <name type="scientific">Bos mutus grunniens</name>
    <name type="common">Wild yak</name>
    <name type="synonym">Bos grunniens</name>
    <dbReference type="NCBI Taxonomy" id="30521"/>
    <lineage>
        <taxon>Eukaryota</taxon>
        <taxon>Metazoa</taxon>
        <taxon>Chordata</taxon>
        <taxon>Craniata</taxon>
        <taxon>Vertebrata</taxon>
        <taxon>Euteleostomi</taxon>
        <taxon>Mammalia</taxon>
        <taxon>Eutheria</taxon>
        <taxon>Laurasiatheria</taxon>
        <taxon>Artiodactyla</taxon>
        <taxon>Ruminantia</taxon>
        <taxon>Pecora</taxon>
        <taxon>Bovidae</taxon>
        <taxon>Bovinae</taxon>
        <taxon>Bos</taxon>
    </lineage>
</organism>
<dbReference type="Proteomes" id="UP000694520">
    <property type="component" value="Chromosome 23"/>
</dbReference>
<protein>
    <submittedName>
        <fullName evidence="1">Uncharacterized protein</fullName>
    </submittedName>
</protein>
<name>A0A8C0AJB4_BOSMU</name>
<evidence type="ECO:0000313" key="1">
    <source>
        <dbReference type="Ensembl" id="ENSBGRP00000036265.1"/>
    </source>
</evidence>
<dbReference type="GeneTree" id="ENSGT00980000202544"/>
<accession>A0A8C0AJB4</accession>